<evidence type="ECO:0000259" key="1">
    <source>
        <dbReference type="Pfam" id="PF13649"/>
    </source>
</evidence>
<dbReference type="GO" id="GO:0008168">
    <property type="term" value="F:methyltransferase activity"/>
    <property type="evidence" value="ECO:0007669"/>
    <property type="project" value="UniProtKB-KW"/>
</dbReference>
<dbReference type="Proteomes" id="UP001440612">
    <property type="component" value="Chromosome"/>
</dbReference>
<feature type="domain" description="Methyltransferase" evidence="1">
    <location>
        <begin position="43"/>
        <end position="131"/>
    </location>
</feature>
<accession>A0ABZ2VBH4</accession>
<dbReference type="SUPFAM" id="SSF53335">
    <property type="entry name" value="S-adenosyl-L-methionine-dependent methyltransferases"/>
    <property type="match status" value="1"/>
</dbReference>
<proteinExistence type="predicted"/>
<sequence>MADPKTIATYNAKAADYIKLVNTDGPDASLQAFIDLIPKGGAVLDLGCGPAAASAHMRAAGLLPDPVDAAQAMVDLANETYDINARLGTFDDISGVARYAGVWANFSLLHAPRAEFPRYLVAIHKALVPGGILHIGMKTGTGTHRDDIDRLYTYVGVAELTGLLQAAGFEITFTQEGREKGMAGTLDPFVLMRGWKDPDA</sequence>
<gene>
    <name evidence="2" type="ORF">AABB29_05775</name>
</gene>
<evidence type="ECO:0000313" key="3">
    <source>
        <dbReference type="Proteomes" id="UP001440612"/>
    </source>
</evidence>
<dbReference type="RefSeq" id="WP_341368258.1">
    <property type="nucleotide sequence ID" value="NZ_CP150951.2"/>
</dbReference>
<dbReference type="Gene3D" id="3.40.50.150">
    <property type="entry name" value="Vaccinia Virus protein VP39"/>
    <property type="match status" value="1"/>
</dbReference>
<evidence type="ECO:0000313" key="2">
    <source>
        <dbReference type="EMBL" id="WZC50149.1"/>
    </source>
</evidence>
<dbReference type="Pfam" id="PF13649">
    <property type="entry name" value="Methyltransf_25"/>
    <property type="match status" value="1"/>
</dbReference>
<keyword evidence="2" id="KW-0808">Transferase</keyword>
<dbReference type="GO" id="GO:0032259">
    <property type="term" value="P:methylation"/>
    <property type="evidence" value="ECO:0007669"/>
    <property type="project" value="UniProtKB-KW"/>
</dbReference>
<dbReference type="InterPro" id="IPR041698">
    <property type="entry name" value="Methyltransf_25"/>
</dbReference>
<dbReference type="EMBL" id="CP150951">
    <property type="protein sequence ID" value="WZC50149.1"/>
    <property type="molecule type" value="Genomic_DNA"/>
</dbReference>
<organism evidence="2 3">
    <name type="scientific">Yoonia phaeophyticola</name>
    <dbReference type="NCBI Taxonomy" id="3137369"/>
    <lineage>
        <taxon>Bacteria</taxon>
        <taxon>Pseudomonadati</taxon>
        <taxon>Pseudomonadota</taxon>
        <taxon>Alphaproteobacteria</taxon>
        <taxon>Rhodobacterales</taxon>
        <taxon>Paracoccaceae</taxon>
        <taxon>Yoonia</taxon>
    </lineage>
</organism>
<keyword evidence="2" id="KW-0489">Methyltransferase</keyword>
<name>A0ABZ2VBH4_9RHOB</name>
<dbReference type="InterPro" id="IPR029063">
    <property type="entry name" value="SAM-dependent_MTases_sf"/>
</dbReference>
<keyword evidence="3" id="KW-1185">Reference proteome</keyword>
<protein>
    <submittedName>
        <fullName evidence="2">Methyltransferase domain-containing protein</fullName>
    </submittedName>
</protein>
<reference evidence="3" key="1">
    <citation type="submission" date="2024-04" db="EMBL/GenBank/DDBJ databases">
        <title>Phylogenomic analyses of a clade within the roseobacter group suggest taxonomic reassignments of species of the genera Aestuariivita, Citreicella, Loktanella, Nautella, Pelagibaca, Ruegeria, Thalassobius, Thiobacimonas and Tropicibacter, and the proposal o.</title>
        <authorList>
            <person name="Jeon C.O."/>
        </authorList>
    </citation>
    <scope>NUCLEOTIDE SEQUENCE [LARGE SCALE GENOMIC DNA]</scope>
    <source>
        <strain evidence="3">BS5-3</strain>
    </source>
</reference>